<comment type="subcellular location">
    <subcellularLocation>
        <location evidence="1">Membrane</location>
        <topology evidence="1">Multi-pass membrane protein</topology>
    </subcellularLocation>
</comment>
<sequence>MEYLIIAIKLIVGLSILNVWLLRSGKETQWRGGDAGSLEEEFKAYGLPIWFMWTVGGLKILFALGLLASIWFTGYPELETYSAYGIAVLMLGAVSMHIKVKDPLKKSLPAFTFLVLSLLIAFL</sequence>
<accession>A0A9X2L398</accession>
<dbReference type="RefSeq" id="WP_255134405.1">
    <property type="nucleotide sequence ID" value="NZ_JANDBC010000001.1"/>
</dbReference>
<keyword evidence="7" id="KW-1185">Reference proteome</keyword>
<dbReference type="EMBL" id="JANDBC010000001">
    <property type="protein sequence ID" value="MCP9291540.1"/>
    <property type="molecule type" value="Genomic_DNA"/>
</dbReference>
<gene>
    <name evidence="6" type="ORF">NM125_08100</name>
</gene>
<evidence type="ECO:0000313" key="6">
    <source>
        <dbReference type="EMBL" id="MCP9291540.1"/>
    </source>
</evidence>
<reference evidence="6" key="1">
    <citation type="submission" date="2022-06" db="EMBL/GenBank/DDBJ databases">
        <title>Gracilimonas sp. CAU 1638 isolated from sea sediment.</title>
        <authorList>
            <person name="Kim W."/>
        </authorList>
    </citation>
    <scope>NUCLEOTIDE SEQUENCE</scope>
    <source>
        <strain evidence="6">CAU 1638</strain>
    </source>
</reference>
<dbReference type="GO" id="GO:0016020">
    <property type="term" value="C:membrane"/>
    <property type="evidence" value="ECO:0007669"/>
    <property type="project" value="UniProtKB-SubCell"/>
</dbReference>
<dbReference type="Proteomes" id="UP001139125">
    <property type="component" value="Unassembled WGS sequence"/>
</dbReference>
<dbReference type="Pfam" id="PF13564">
    <property type="entry name" value="DoxX_2"/>
    <property type="match status" value="1"/>
</dbReference>
<keyword evidence="3 5" id="KW-1133">Transmembrane helix</keyword>
<feature type="transmembrane region" description="Helical" evidence="5">
    <location>
        <begin position="6"/>
        <end position="22"/>
    </location>
</feature>
<evidence type="ECO:0000313" key="7">
    <source>
        <dbReference type="Proteomes" id="UP001139125"/>
    </source>
</evidence>
<keyword evidence="4 5" id="KW-0472">Membrane</keyword>
<feature type="transmembrane region" description="Helical" evidence="5">
    <location>
        <begin position="50"/>
        <end position="75"/>
    </location>
</feature>
<dbReference type="InterPro" id="IPR032808">
    <property type="entry name" value="DoxX"/>
</dbReference>
<evidence type="ECO:0000256" key="3">
    <source>
        <dbReference type="ARBA" id="ARBA00022989"/>
    </source>
</evidence>
<evidence type="ECO:0000256" key="4">
    <source>
        <dbReference type="ARBA" id="ARBA00023136"/>
    </source>
</evidence>
<name>A0A9X2L398_9BACT</name>
<feature type="transmembrane region" description="Helical" evidence="5">
    <location>
        <begin position="81"/>
        <end position="100"/>
    </location>
</feature>
<evidence type="ECO:0000256" key="1">
    <source>
        <dbReference type="ARBA" id="ARBA00004141"/>
    </source>
</evidence>
<evidence type="ECO:0000256" key="5">
    <source>
        <dbReference type="SAM" id="Phobius"/>
    </source>
</evidence>
<proteinExistence type="predicted"/>
<comment type="caution">
    <text evidence="6">The sequence shown here is derived from an EMBL/GenBank/DDBJ whole genome shotgun (WGS) entry which is preliminary data.</text>
</comment>
<keyword evidence="2 5" id="KW-0812">Transmembrane</keyword>
<evidence type="ECO:0000256" key="2">
    <source>
        <dbReference type="ARBA" id="ARBA00022692"/>
    </source>
</evidence>
<dbReference type="AlphaFoldDB" id="A0A9X2L398"/>
<protein>
    <submittedName>
        <fullName evidence="6">DoxX family protein</fullName>
    </submittedName>
</protein>
<organism evidence="6 7">
    <name type="scientific">Gracilimonas sediminicola</name>
    <dbReference type="NCBI Taxonomy" id="2952158"/>
    <lineage>
        <taxon>Bacteria</taxon>
        <taxon>Pseudomonadati</taxon>
        <taxon>Balneolota</taxon>
        <taxon>Balneolia</taxon>
        <taxon>Balneolales</taxon>
        <taxon>Balneolaceae</taxon>
        <taxon>Gracilimonas</taxon>
    </lineage>
</organism>